<dbReference type="RefSeq" id="WP_164515849.1">
    <property type="nucleotide sequence ID" value="NZ_QXGM01000001.1"/>
</dbReference>
<gene>
    <name evidence="9" type="ORF">D2E26_0735</name>
</gene>
<protein>
    <recommendedName>
        <fullName evidence="5">protein adenylyltransferase</fullName>
        <ecNumber evidence="5">2.7.7.108</ecNumber>
    </recommendedName>
</protein>
<proteinExistence type="predicted"/>
<evidence type="ECO:0000256" key="1">
    <source>
        <dbReference type="ARBA" id="ARBA00022679"/>
    </source>
</evidence>
<dbReference type="PANTHER" id="PTHR39560">
    <property type="entry name" value="PROTEIN ADENYLYLTRANSFERASE FIC-RELATED"/>
    <property type="match status" value="1"/>
</dbReference>
<evidence type="ECO:0000256" key="6">
    <source>
        <dbReference type="ARBA" id="ARBA00047939"/>
    </source>
</evidence>
<dbReference type="EMBL" id="QXGM01000001">
    <property type="protein sequence ID" value="RSX56172.1"/>
    <property type="molecule type" value="Genomic_DNA"/>
</dbReference>
<name>A0A430FTG0_9BIFI</name>
<comment type="caution">
    <text evidence="9">The sequence shown here is derived from an EMBL/GenBank/DDBJ whole genome shotgun (WGS) entry which is preliminary data.</text>
</comment>
<keyword evidence="4" id="KW-0067">ATP-binding</keyword>
<evidence type="ECO:0000256" key="2">
    <source>
        <dbReference type="ARBA" id="ARBA00022695"/>
    </source>
</evidence>
<keyword evidence="2" id="KW-0548">Nucleotidyltransferase</keyword>
<dbReference type="PANTHER" id="PTHR39560:SF1">
    <property type="entry name" value="PROTEIN ADENYLYLTRANSFERASE FIC-RELATED"/>
    <property type="match status" value="1"/>
</dbReference>
<evidence type="ECO:0000256" key="3">
    <source>
        <dbReference type="ARBA" id="ARBA00022741"/>
    </source>
</evidence>
<reference evidence="9 10" key="1">
    <citation type="submission" date="2018-09" db="EMBL/GenBank/DDBJ databases">
        <title>Characterization of the phylogenetic diversity of five novel species belonging to the genus Bifidobacterium.</title>
        <authorList>
            <person name="Lugli G.A."/>
            <person name="Duranti S."/>
            <person name="Milani C."/>
        </authorList>
    </citation>
    <scope>NUCLEOTIDE SEQUENCE [LARGE SCALE GENOMIC DNA]</scope>
    <source>
        <strain evidence="9 10">2036B</strain>
    </source>
</reference>
<dbReference type="InterPro" id="IPR036597">
    <property type="entry name" value="Fido-like_dom_sf"/>
</dbReference>
<comment type="catalytic activity">
    <reaction evidence="6">
        <text>L-threonyl-[protein] + ATP = 3-O-(5'-adenylyl)-L-threonyl-[protein] + diphosphate</text>
        <dbReference type="Rhea" id="RHEA:54292"/>
        <dbReference type="Rhea" id="RHEA-COMP:11060"/>
        <dbReference type="Rhea" id="RHEA-COMP:13847"/>
        <dbReference type="ChEBI" id="CHEBI:30013"/>
        <dbReference type="ChEBI" id="CHEBI:30616"/>
        <dbReference type="ChEBI" id="CHEBI:33019"/>
        <dbReference type="ChEBI" id="CHEBI:138113"/>
        <dbReference type="EC" id="2.7.7.108"/>
    </reaction>
</comment>
<dbReference type="AlphaFoldDB" id="A0A430FTG0"/>
<dbReference type="Gene3D" id="1.10.3290.10">
    <property type="entry name" value="Fido-like domain"/>
    <property type="match status" value="1"/>
</dbReference>
<keyword evidence="10" id="KW-1185">Reference proteome</keyword>
<evidence type="ECO:0000256" key="7">
    <source>
        <dbReference type="ARBA" id="ARBA00048696"/>
    </source>
</evidence>
<sequence length="256" mass="29174">MLFASTYEVINGNGDTASRSFGWTISFELQQVEGLSPSQYAREIAQQNIAGHIDYAQAQQRIAEYHANHPYESAHRRADLVALRISEFLQTPTFAFAPKVLAVIHQLLFQDVLPHDQLGHWRQEDLLAPEQPRSGEAEPSTNFVPSPLIEPSLSSLFRQEKERQFSYFHEDKRAVAHQLCVFMSNIWRVHPFDEGNTCAIATFMITYFRHLGFTIHANAFAEHRQCLKEVLIQANAPTDLDSNIKSLEDFVGTVLF</sequence>
<evidence type="ECO:0000256" key="4">
    <source>
        <dbReference type="ARBA" id="ARBA00022840"/>
    </source>
</evidence>
<comment type="catalytic activity">
    <reaction evidence="7">
        <text>L-tyrosyl-[protein] + ATP = O-(5'-adenylyl)-L-tyrosyl-[protein] + diphosphate</text>
        <dbReference type="Rhea" id="RHEA:54288"/>
        <dbReference type="Rhea" id="RHEA-COMP:10136"/>
        <dbReference type="Rhea" id="RHEA-COMP:13846"/>
        <dbReference type="ChEBI" id="CHEBI:30616"/>
        <dbReference type="ChEBI" id="CHEBI:33019"/>
        <dbReference type="ChEBI" id="CHEBI:46858"/>
        <dbReference type="ChEBI" id="CHEBI:83624"/>
        <dbReference type="EC" id="2.7.7.108"/>
    </reaction>
</comment>
<feature type="domain" description="Fido" evidence="8">
    <location>
        <begin position="96"/>
        <end position="253"/>
    </location>
</feature>
<evidence type="ECO:0000313" key="9">
    <source>
        <dbReference type="EMBL" id="RSX56172.1"/>
    </source>
</evidence>
<dbReference type="Pfam" id="PF02661">
    <property type="entry name" value="Fic"/>
    <property type="match status" value="1"/>
</dbReference>
<evidence type="ECO:0000313" key="10">
    <source>
        <dbReference type="Proteomes" id="UP000287609"/>
    </source>
</evidence>
<evidence type="ECO:0000259" key="8">
    <source>
        <dbReference type="PROSITE" id="PS51459"/>
    </source>
</evidence>
<dbReference type="Proteomes" id="UP000287609">
    <property type="component" value="Unassembled WGS sequence"/>
</dbReference>
<dbReference type="CDD" id="cd11586">
    <property type="entry name" value="VbhA_like"/>
    <property type="match status" value="1"/>
</dbReference>
<dbReference type="InterPro" id="IPR003812">
    <property type="entry name" value="Fido"/>
</dbReference>
<dbReference type="PROSITE" id="PS51459">
    <property type="entry name" value="FIDO"/>
    <property type="match status" value="1"/>
</dbReference>
<evidence type="ECO:0000256" key="5">
    <source>
        <dbReference type="ARBA" id="ARBA00034531"/>
    </source>
</evidence>
<dbReference type="GO" id="GO:0005524">
    <property type="term" value="F:ATP binding"/>
    <property type="evidence" value="ECO:0007669"/>
    <property type="project" value="UniProtKB-KW"/>
</dbReference>
<organism evidence="9 10">
    <name type="scientific">Bifidobacterium dolichotidis</name>
    <dbReference type="NCBI Taxonomy" id="2306976"/>
    <lineage>
        <taxon>Bacteria</taxon>
        <taxon>Bacillati</taxon>
        <taxon>Actinomycetota</taxon>
        <taxon>Actinomycetes</taxon>
        <taxon>Bifidobacteriales</taxon>
        <taxon>Bifidobacteriaceae</taxon>
        <taxon>Bifidobacterium</taxon>
    </lineage>
</organism>
<dbReference type="GO" id="GO:0070733">
    <property type="term" value="F:AMPylase activity"/>
    <property type="evidence" value="ECO:0007669"/>
    <property type="project" value="UniProtKB-EC"/>
</dbReference>
<dbReference type="SUPFAM" id="SSF140931">
    <property type="entry name" value="Fic-like"/>
    <property type="match status" value="1"/>
</dbReference>
<dbReference type="EC" id="2.7.7.108" evidence="5"/>
<keyword evidence="1" id="KW-0808">Transferase</keyword>
<dbReference type="InterPro" id="IPR033788">
    <property type="entry name" value="VbhA-like"/>
</dbReference>
<keyword evidence="3" id="KW-0547">Nucleotide-binding</keyword>
<dbReference type="GO" id="GO:0051302">
    <property type="term" value="P:regulation of cell division"/>
    <property type="evidence" value="ECO:0007669"/>
    <property type="project" value="TreeGrafter"/>
</dbReference>
<accession>A0A430FTG0</accession>